<gene>
    <name evidence="1" type="ORF">GCM10009422_19030</name>
</gene>
<evidence type="ECO:0008006" key="3">
    <source>
        <dbReference type="Google" id="ProtNLM"/>
    </source>
</evidence>
<accession>A0ABN1GYN2</accession>
<evidence type="ECO:0000313" key="2">
    <source>
        <dbReference type="Proteomes" id="UP001501352"/>
    </source>
</evidence>
<evidence type="ECO:0000313" key="1">
    <source>
        <dbReference type="EMBL" id="GAA0623194.1"/>
    </source>
</evidence>
<reference evidence="1 2" key="1">
    <citation type="journal article" date="2019" name="Int. J. Syst. Evol. Microbiol.">
        <title>The Global Catalogue of Microorganisms (GCM) 10K type strain sequencing project: providing services to taxonomists for standard genome sequencing and annotation.</title>
        <authorList>
            <consortium name="The Broad Institute Genomics Platform"/>
            <consortium name="The Broad Institute Genome Sequencing Center for Infectious Disease"/>
            <person name="Wu L."/>
            <person name="Ma J."/>
        </authorList>
    </citation>
    <scope>NUCLEOTIDE SEQUENCE [LARGE SCALE GENOMIC DNA]</scope>
    <source>
        <strain evidence="1 2">JCM 12928</strain>
    </source>
</reference>
<name>A0ABN1GYN2_9CAUL</name>
<dbReference type="Proteomes" id="UP001501352">
    <property type="component" value="Unassembled WGS sequence"/>
</dbReference>
<protein>
    <recommendedName>
        <fullName evidence="3">Chemotaxis protein CheE</fullName>
    </recommendedName>
</protein>
<dbReference type="EMBL" id="BAAAGA010000005">
    <property type="protein sequence ID" value="GAA0623194.1"/>
    <property type="molecule type" value="Genomic_DNA"/>
</dbReference>
<organism evidence="1 2">
    <name type="scientific">Brevundimonas kwangchunensis</name>
    <dbReference type="NCBI Taxonomy" id="322163"/>
    <lineage>
        <taxon>Bacteria</taxon>
        <taxon>Pseudomonadati</taxon>
        <taxon>Pseudomonadota</taxon>
        <taxon>Alphaproteobacteria</taxon>
        <taxon>Caulobacterales</taxon>
        <taxon>Caulobacteraceae</taxon>
        <taxon>Brevundimonas</taxon>
    </lineage>
</organism>
<keyword evidence="2" id="KW-1185">Reference proteome</keyword>
<dbReference type="RefSeq" id="WP_343793117.1">
    <property type="nucleotide sequence ID" value="NZ_BAAAGA010000005.1"/>
</dbReference>
<comment type="caution">
    <text evidence="1">The sequence shown here is derived from an EMBL/GenBank/DDBJ whole genome shotgun (WGS) entry which is preliminary data.</text>
</comment>
<proteinExistence type="predicted"/>
<sequence>MTVITHARRKSRLSRLIDEAGGMSVGVALAQARANLDTLRPQSLAEIAAQASELAAVAKPADEAEVQAELKKVYFLANAVIDAAGPFQMTDICDVAAVLCDLIDATAPEKPFDWRVVPVCSSAIQLLLTLPDDAVEERAKIHQGLDLLISRKLGATPVEV</sequence>